<reference evidence="4 5" key="1">
    <citation type="journal article" date="2020" name="New Microbes New Infect">
        <title>Sellimonas caecigallum sp. nov., description and genome sequence of a new member of the Sellimonas genus isolated from the cecum of feral chicken.</title>
        <authorList>
            <person name="Wongkuna S."/>
            <person name="Ghimire S."/>
            <person name="Antony L."/>
            <person name="Chankhamhaengdecha S."/>
            <person name="Janvilisri T."/>
            <person name="Scaria J."/>
        </authorList>
    </citation>
    <scope>NUCLEOTIDE SEQUENCE [LARGE SCALE GENOMIC DNA]</scope>
    <source>
        <strain evidence="4 5">SW451</strain>
    </source>
</reference>
<evidence type="ECO:0000313" key="5">
    <source>
        <dbReference type="Proteomes" id="UP000779049"/>
    </source>
</evidence>
<evidence type="ECO:0000313" key="4">
    <source>
        <dbReference type="EMBL" id="MBY0758905.1"/>
    </source>
</evidence>
<organism evidence="4 5">
    <name type="scientific">Sellimonas caecigallum</name>
    <dbReference type="NCBI Taxonomy" id="2592333"/>
    <lineage>
        <taxon>Bacteria</taxon>
        <taxon>Bacillati</taxon>
        <taxon>Bacillota</taxon>
        <taxon>Clostridia</taxon>
        <taxon>Lachnospirales</taxon>
        <taxon>Lachnospiraceae</taxon>
        <taxon>Sellimonas</taxon>
    </lineage>
</organism>
<sequence>MIVRRAREEDAAYIAELEKEIFSDAWSEEGILESMTKGNAWIYVAHAEENSRLLAYVIFYPVLDEGEIARIACAEKARRQGVSSRILQVLEKESAEKGIWLWHLDVRESNEGARAFYIRHGFVQDGIRKAYYDHPREDAVLMTRKLETLSAVHGKNQ</sequence>
<keyword evidence="2" id="KW-0012">Acyltransferase</keyword>
<comment type="caution">
    <text evidence="4">The sequence shown here is derived from an EMBL/GenBank/DDBJ whole genome shotgun (WGS) entry which is preliminary data.</text>
</comment>
<dbReference type="PANTHER" id="PTHR43877">
    <property type="entry name" value="AMINOALKYLPHOSPHONATE N-ACETYLTRANSFERASE-RELATED-RELATED"/>
    <property type="match status" value="1"/>
</dbReference>
<evidence type="ECO:0000259" key="3">
    <source>
        <dbReference type="PROSITE" id="PS51186"/>
    </source>
</evidence>
<dbReference type="InterPro" id="IPR006464">
    <property type="entry name" value="AcTrfase_RimI/Ard1"/>
</dbReference>
<dbReference type="CDD" id="cd04301">
    <property type="entry name" value="NAT_SF"/>
    <property type="match status" value="1"/>
</dbReference>
<dbReference type="PANTHER" id="PTHR43877:SF2">
    <property type="entry name" value="AMINOALKYLPHOSPHONATE N-ACETYLTRANSFERASE-RELATED"/>
    <property type="match status" value="1"/>
</dbReference>
<protein>
    <submittedName>
        <fullName evidence="4">Ribosomal-protein-alanine N-acetyltransferase</fullName>
    </submittedName>
</protein>
<dbReference type="RefSeq" id="WP_087203309.1">
    <property type="nucleotide sequence ID" value="NZ_CP173660.1"/>
</dbReference>
<dbReference type="Pfam" id="PF00583">
    <property type="entry name" value="Acetyltransf_1"/>
    <property type="match status" value="1"/>
</dbReference>
<name>A0ABS7L770_9FIRM</name>
<dbReference type="NCBIfam" id="TIGR01575">
    <property type="entry name" value="rimI"/>
    <property type="match status" value="1"/>
</dbReference>
<proteinExistence type="predicted"/>
<dbReference type="InterPro" id="IPR050832">
    <property type="entry name" value="Bact_Acetyltransf"/>
</dbReference>
<feature type="domain" description="N-acetyltransferase" evidence="3">
    <location>
        <begin position="1"/>
        <end position="147"/>
    </location>
</feature>
<dbReference type="Proteomes" id="UP000779049">
    <property type="component" value="Unassembled WGS sequence"/>
</dbReference>
<dbReference type="SUPFAM" id="SSF55729">
    <property type="entry name" value="Acyl-CoA N-acyltransferases (Nat)"/>
    <property type="match status" value="1"/>
</dbReference>
<evidence type="ECO:0000256" key="2">
    <source>
        <dbReference type="ARBA" id="ARBA00023315"/>
    </source>
</evidence>
<accession>A0ABS7L770</accession>
<dbReference type="InterPro" id="IPR016181">
    <property type="entry name" value="Acyl_CoA_acyltransferase"/>
</dbReference>
<dbReference type="PROSITE" id="PS51186">
    <property type="entry name" value="GNAT"/>
    <property type="match status" value="1"/>
</dbReference>
<gene>
    <name evidence="4" type="primary">rimI</name>
    <name evidence="4" type="ORF">FLB61_07365</name>
</gene>
<dbReference type="EMBL" id="VIRV01000008">
    <property type="protein sequence ID" value="MBY0758905.1"/>
    <property type="molecule type" value="Genomic_DNA"/>
</dbReference>
<dbReference type="Gene3D" id="3.40.630.30">
    <property type="match status" value="1"/>
</dbReference>
<evidence type="ECO:0000256" key="1">
    <source>
        <dbReference type="ARBA" id="ARBA00022679"/>
    </source>
</evidence>
<keyword evidence="1" id="KW-0808">Transferase</keyword>
<dbReference type="InterPro" id="IPR000182">
    <property type="entry name" value="GNAT_dom"/>
</dbReference>
<keyword evidence="5" id="KW-1185">Reference proteome</keyword>